<feature type="compositionally biased region" description="Low complexity" evidence="1">
    <location>
        <begin position="201"/>
        <end position="218"/>
    </location>
</feature>
<dbReference type="GeneID" id="117641239"/>
<evidence type="ECO:0000313" key="3">
    <source>
        <dbReference type="Proteomes" id="UP000515158"/>
    </source>
</evidence>
<feature type="region of interest" description="Disordered" evidence="1">
    <location>
        <begin position="176"/>
        <end position="323"/>
    </location>
</feature>
<feature type="signal peptide" evidence="2">
    <location>
        <begin position="1"/>
        <end position="19"/>
    </location>
</feature>
<dbReference type="KEGG" id="tpal:117641239"/>
<dbReference type="RefSeq" id="XP_034234285.1">
    <property type="nucleotide sequence ID" value="XM_034378394.1"/>
</dbReference>
<feature type="region of interest" description="Disordered" evidence="1">
    <location>
        <begin position="86"/>
        <end position="116"/>
    </location>
</feature>
<keyword evidence="3" id="KW-1185">Reference proteome</keyword>
<dbReference type="AlphaFoldDB" id="A0A6P8YBU9"/>
<evidence type="ECO:0000256" key="2">
    <source>
        <dbReference type="SAM" id="SignalP"/>
    </source>
</evidence>
<organism evidence="4">
    <name type="scientific">Thrips palmi</name>
    <name type="common">Melon thrips</name>
    <dbReference type="NCBI Taxonomy" id="161013"/>
    <lineage>
        <taxon>Eukaryota</taxon>
        <taxon>Metazoa</taxon>
        <taxon>Ecdysozoa</taxon>
        <taxon>Arthropoda</taxon>
        <taxon>Hexapoda</taxon>
        <taxon>Insecta</taxon>
        <taxon>Pterygota</taxon>
        <taxon>Neoptera</taxon>
        <taxon>Paraneoptera</taxon>
        <taxon>Thysanoptera</taxon>
        <taxon>Terebrantia</taxon>
        <taxon>Thripoidea</taxon>
        <taxon>Thripidae</taxon>
        <taxon>Thrips</taxon>
    </lineage>
</organism>
<feature type="compositionally biased region" description="Low complexity" evidence="1">
    <location>
        <begin position="276"/>
        <end position="299"/>
    </location>
</feature>
<name>A0A6P8YBU9_THRPL</name>
<reference evidence="4" key="1">
    <citation type="submission" date="2025-08" db="UniProtKB">
        <authorList>
            <consortium name="RefSeq"/>
        </authorList>
    </citation>
    <scope>IDENTIFICATION</scope>
    <source>
        <tissue evidence="4">Total insect</tissue>
    </source>
</reference>
<keyword evidence="2" id="KW-0732">Signal</keyword>
<feature type="compositionally biased region" description="Acidic residues" evidence="1">
    <location>
        <begin position="95"/>
        <end position="109"/>
    </location>
</feature>
<feature type="compositionally biased region" description="Low complexity" evidence="1">
    <location>
        <begin position="238"/>
        <end position="267"/>
    </location>
</feature>
<proteinExistence type="predicted"/>
<evidence type="ECO:0000256" key="1">
    <source>
        <dbReference type="SAM" id="MobiDB-lite"/>
    </source>
</evidence>
<dbReference type="InParanoid" id="A0A6P8YBU9"/>
<dbReference type="Proteomes" id="UP000515158">
    <property type="component" value="Unplaced"/>
</dbReference>
<sequence>MMSLVVPVALGLGLHAALTAQAMTAHHRSTDDDATKAEARLLAAAIETSLKNAFHPFYIESNFEPDEDFMTGLEGLELGGRVRRAAEPEGNAEGNPDDDAEEVTEEEAAGGEPPATGLRRWVIRIRNVMFGRRDLEGTEDGEAEGEPEPGRTWVESLANWFSHGIKSLLLRFSGGCPEEGGEAGEAPAMDGPSDDEETWKTAPSSSPSPVPSSTQGPSTPGPASPAGRSPRGRKARPSGRATSTTSTARSAPEPEAEPEATTPRPWTALPPLSTTPSDAADSDSIAPAPREATASAAPAGTVYDDEAFGGSHNAPPVETNELN</sequence>
<feature type="chain" id="PRO_5028066303" evidence="2">
    <location>
        <begin position="20"/>
        <end position="323"/>
    </location>
</feature>
<gene>
    <name evidence="4" type="primary">LOC117641239</name>
</gene>
<accession>A0A6P8YBU9</accession>
<protein>
    <submittedName>
        <fullName evidence="4">Uncharacterized protein LOC117641239</fullName>
    </submittedName>
</protein>
<evidence type="ECO:0000313" key="4">
    <source>
        <dbReference type="RefSeq" id="XP_034234285.1"/>
    </source>
</evidence>